<name>A0A448WQ78_9PLAT</name>
<keyword evidence="1" id="KW-0732">Signal</keyword>
<sequence length="206" mass="22330">MKSNFVLCILATFWRLVKRTKTCSFSHLLPQTTLPLHLHVVAGNAIRPPPHSDSAGWQPTFVSAGRPFEADPVHSDPINLSSRITGTSVTRQSTSDGSCCGASSFPFTPDSYDSPLTLVCSSRVRTNVSSTRPNSCQPHGTSAPSAPLGPHVSVCQMTPAADRRGPLIAHCHLCLVELRDTKSLKMLRSDPVPEQPGLPYFPFLTR</sequence>
<evidence type="ECO:0000313" key="3">
    <source>
        <dbReference type="Proteomes" id="UP000784294"/>
    </source>
</evidence>
<feature type="chain" id="PRO_5019295576" description="Secreted protein" evidence="1">
    <location>
        <begin position="20"/>
        <end position="206"/>
    </location>
</feature>
<evidence type="ECO:0000256" key="1">
    <source>
        <dbReference type="SAM" id="SignalP"/>
    </source>
</evidence>
<keyword evidence="3" id="KW-1185">Reference proteome</keyword>
<protein>
    <recommendedName>
        <fullName evidence="4">Secreted protein</fullName>
    </recommendedName>
</protein>
<proteinExistence type="predicted"/>
<dbReference type="AlphaFoldDB" id="A0A448WQ78"/>
<evidence type="ECO:0008006" key="4">
    <source>
        <dbReference type="Google" id="ProtNLM"/>
    </source>
</evidence>
<evidence type="ECO:0000313" key="2">
    <source>
        <dbReference type="EMBL" id="VEL17404.1"/>
    </source>
</evidence>
<reference evidence="2" key="1">
    <citation type="submission" date="2018-11" db="EMBL/GenBank/DDBJ databases">
        <authorList>
            <consortium name="Pathogen Informatics"/>
        </authorList>
    </citation>
    <scope>NUCLEOTIDE SEQUENCE</scope>
</reference>
<comment type="caution">
    <text evidence="2">The sequence shown here is derived from an EMBL/GenBank/DDBJ whole genome shotgun (WGS) entry which is preliminary data.</text>
</comment>
<accession>A0A448WQ78</accession>
<organism evidence="2 3">
    <name type="scientific">Protopolystoma xenopodis</name>
    <dbReference type="NCBI Taxonomy" id="117903"/>
    <lineage>
        <taxon>Eukaryota</taxon>
        <taxon>Metazoa</taxon>
        <taxon>Spiralia</taxon>
        <taxon>Lophotrochozoa</taxon>
        <taxon>Platyhelminthes</taxon>
        <taxon>Monogenea</taxon>
        <taxon>Polyopisthocotylea</taxon>
        <taxon>Polystomatidea</taxon>
        <taxon>Polystomatidae</taxon>
        <taxon>Protopolystoma</taxon>
    </lineage>
</organism>
<dbReference type="Proteomes" id="UP000784294">
    <property type="component" value="Unassembled WGS sequence"/>
</dbReference>
<dbReference type="EMBL" id="CAAALY010032478">
    <property type="protein sequence ID" value="VEL17404.1"/>
    <property type="molecule type" value="Genomic_DNA"/>
</dbReference>
<gene>
    <name evidence="2" type="ORF">PXEA_LOCUS10844</name>
</gene>
<feature type="signal peptide" evidence="1">
    <location>
        <begin position="1"/>
        <end position="19"/>
    </location>
</feature>